<accession>A0AA88HLH5</accession>
<proteinExistence type="predicted"/>
<dbReference type="InterPro" id="IPR036691">
    <property type="entry name" value="Endo/exonu/phosph_ase_sf"/>
</dbReference>
<comment type="caution">
    <text evidence="1">The sequence shown here is derived from an EMBL/GenBank/DDBJ whole genome shotgun (WGS) entry which is preliminary data.</text>
</comment>
<dbReference type="AlphaFoldDB" id="A0AA88HLH5"/>
<organism evidence="1 2">
    <name type="scientific">Artemia franciscana</name>
    <name type="common">Brine shrimp</name>
    <name type="synonym">Artemia sanfranciscana</name>
    <dbReference type="NCBI Taxonomy" id="6661"/>
    <lineage>
        <taxon>Eukaryota</taxon>
        <taxon>Metazoa</taxon>
        <taxon>Ecdysozoa</taxon>
        <taxon>Arthropoda</taxon>
        <taxon>Crustacea</taxon>
        <taxon>Branchiopoda</taxon>
        <taxon>Anostraca</taxon>
        <taxon>Artemiidae</taxon>
        <taxon>Artemia</taxon>
    </lineage>
</organism>
<evidence type="ECO:0000313" key="1">
    <source>
        <dbReference type="EMBL" id="KAK2707896.1"/>
    </source>
</evidence>
<dbReference type="InterPro" id="IPR027124">
    <property type="entry name" value="Swc5/CFDP1/2"/>
</dbReference>
<dbReference type="Proteomes" id="UP001187531">
    <property type="component" value="Unassembled WGS sequence"/>
</dbReference>
<sequence>MNQIFKTDQFVKEMRQYLTVILVLSETRWTLNGLEKFSDGYAIAFSGHLFVYHAAVGPLMSQLEHKAMTNWNPVNERIMTAPFVSNRTKMTFIACYAPTNDDDEEEKDAFYNILHSATKDVPKHDILCVVGDLNAKVGADHQYCLEVLGSHGIGEINENDTLLTDYALSNDWILGGRNV</sequence>
<name>A0AA88HLH5_ARTSF</name>
<dbReference type="PANTHER" id="PTHR23227">
    <property type="entry name" value="BUCENTAUR RELATED"/>
    <property type="match status" value="1"/>
</dbReference>
<reference evidence="1" key="1">
    <citation type="submission" date="2023-07" db="EMBL/GenBank/DDBJ databases">
        <title>Chromosome-level genome assembly of Artemia franciscana.</title>
        <authorList>
            <person name="Jo E."/>
        </authorList>
    </citation>
    <scope>NUCLEOTIDE SEQUENCE</scope>
    <source>
        <tissue evidence="1">Whole body</tissue>
    </source>
</reference>
<dbReference type="PANTHER" id="PTHR23227:SF67">
    <property type="entry name" value="CRANIOFACIAL DEVELOPMENT PROTEIN 2-LIKE"/>
    <property type="match status" value="1"/>
</dbReference>
<dbReference type="EMBL" id="JAVRJZ010000019">
    <property type="protein sequence ID" value="KAK2707896.1"/>
    <property type="molecule type" value="Genomic_DNA"/>
</dbReference>
<keyword evidence="2" id="KW-1185">Reference proteome</keyword>
<dbReference type="Gene3D" id="3.60.10.10">
    <property type="entry name" value="Endonuclease/exonuclease/phosphatase"/>
    <property type="match status" value="1"/>
</dbReference>
<dbReference type="SUPFAM" id="SSF56219">
    <property type="entry name" value="DNase I-like"/>
    <property type="match status" value="1"/>
</dbReference>
<evidence type="ECO:0000313" key="2">
    <source>
        <dbReference type="Proteomes" id="UP001187531"/>
    </source>
</evidence>
<gene>
    <name evidence="1" type="ORF">QYM36_015544</name>
</gene>
<protein>
    <submittedName>
        <fullName evidence="1">Uncharacterized protein</fullName>
    </submittedName>
</protein>